<dbReference type="Gene3D" id="3.30.559.10">
    <property type="entry name" value="Chloramphenicol acetyltransferase-like domain"/>
    <property type="match status" value="2"/>
</dbReference>
<proteinExistence type="inferred from homology"/>
<dbReference type="KEGG" id="mcha:111013222"/>
<dbReference type="InterPro" id="IPR023213">
    <property type="entry name" value="CAT-like_dom_sf"/>
</dbReference>
<protein>
    <submittedName>
        <fullName evidence="5">LOW QUALITY PROTEIN: deacetylvindoline O-acetyltransferase-like</fullName>
    </submittedName>
</protein>
<evidence type="ECO:0000256" key="2">
    <source>
        <dbReference type="ARBA" id="ARBA00022679"/>
    </source>
</evidence>
<dbReference type="PANTHER" id="PTHR31623:SF122">
    <property type="entry name" value="HXXXD-TYPE ACYL-TRANSFERASE FAMILY PROTEIN"/>
    <property type="match status" value="1"/>
</dbReference>
<accession>A0A6J1CPX9</accession>
<dbReference type="GO" id="GO:0016746">
    <property type="term" value="F:acyltransferase activity"/>
    <property type="evidence" value="ECO:0007669"/>
    <property type="project" value="UniProtKB-KW"/>
</dbReference>
<keyword evidence="3" id="KW-0012">Acyltransferase</keyword>
<keyword evidence="2" id="KW-0808">Transferase</keyword>
<name>A0A6J1CPX9_MOMCH</name>
<dbReference type="PANTHER" id="PTHR31623">
    <property type="entry name" value="F21J9.9"/>
    <property type="match status" value="1"/>
</dbReference>
<keyword evidence="4" id="KW-1185">Reference proteome</keyword>
<evidence type="ECO:0000256" key="1">
    <source>
        <dbReference type="ARBA" id="ARBA00009861"/>
    </source>
</evidence>
<evidence type="ECO:0000313" key="5">
    <source>
        <dbReference type="RefSeq" id="XP_022143321.1"/>
    </source>
</evidence>
<evidence type="ECO:0000256" key="3">
    <source>
        <dbReference type="ARBA" id="ARBA00023315"/>
    </source>
</evidence>
<dbReference type="Pfam" id="PF02458">
    <property type="entry name" value="Transferase"/>
    <property type="match status" value="2"/>
</dbReference>
<comment type="similarity">
    <text evidence="1">Belongs to the plant acyltransferase family.</text>
</comment>
<reference evidence="5" key="1">
    <citation type="submission" date="2025-08" db="UniProtKB">
        <authorList>
            <consortium name="RefSeq"/>
        </authorList>
    </citation>
    <scope>IDENTIFICATION</scope>
    <source>
        <strain evidence="5">OHB3-1</strain>
    </source>
</reference>
<sequence>MVASKSYTTLIVLHDSSTVSTPYSSEDVKYFRTIVGSLRSLQYLTFMRQDNAFAVSKLSQSMHSPSLVAAKQLLRYINVTLSCGLLFKKGGQNPLCLTAFTRIGLGVPLTGGLQLLRDLCTFSQLPPRLWCDNMSAIQLAGNPILYVCKETIKPSSPNPPELRHLPLSLLDKYAPYICLQILYFFESGGGSGGRRLLKESLSKALTHYYPFADRLKDDLSAVDCNDMGATFLETKLPCRMSDVMFHNLQRDKILNLVSSDDWMAKDQRFDPLLSVQLTQFQCGGESICVMLSHRLADASTFVNFMNHWASVTRGGTPPPPRFNAASLFGDAACDNDSLMAVQGSKIVKRDESILSKRFVFEGAAISASALVAVDCLERRPATSLLLTVDLRTNVVPPFPSTLAGNVILFFVASSTAAETETEETMEKLSSPMEQRLYSCTSWCRFPLYETIFGWGKPIWIASPFILQKNVFACLMPEMERGIKPWSAWRRPKWRRFREINSFFPFVNLTTKPSYLARSL</sequence>
<dbReference type="AlphaFoldDB" id="A0A6J1CPX9"/>
<dbReference type="SMR" id="A0A6J1CPX9"/>
<dbReference type="RefSeq" id="XP_022143321.1">
    <property type="nucleotide sequence ID" value="XM_022287629.1"/>
</dbReference>
<dbReference type="OrthoDB" id="671439at2759"/>
<dbReference type="GeneID" id="111013222"/>
<gene>
    <name evidence="5" type="primary">LOC111013222</name>
</gene>
<dbReference type="Proteomes" id="UP000504603">
    <property type="component" value="Unplaced"/>
</dbReference>
<evidence type="ECO:0000313" key="4">
    <source>
        <dbReference type="Proteomes" id="UP000504603"/>
    </source>
</evidence>
<organism evidence="4 5">
    <name type="scientific">Momordica charantia</name>
    <name type="common">Bitter gourd</name>
    <name type="synonym">Balsam pear</name>
    <dbReference type="NCBI Taxonomy" id="3673"/>
    <lineage>
        <taxon>Eukaryota</taxon>
        <taxon>Viridiplantae</taxon>
        <taxon>Streptophyta</taxon>
        <taxon>Embryophyta</taxon>
        <taxon>Tracheophyta</taxon>
        <taxon>Spermatophyta</taxon>
        <taxon>Magnoliopsida</taxon>
        <taxon>eudicotyledons</taxon>
        <taxon>Gunneridae</taxon>
        <taxon>Pentapetalae</taxon>
        <taxon>rosids</taxon>
        <taxon>fabids</taxon>
        <taxon>Cucurbitales</taxon>
        <taxon>Cucurbitaceae</taxon>
        <taxon>Momordiceae</taxon>
        <taxon>Momordica</taxon>
    </lineage>
</organism>